<dbReference type="AlphaFoldDB" id="A0A7Y4B3Z7"/>
<dbReference type="Gene3D" id="3.40.50.2000">
    <property type="entry name" value="Glycogen Phosphorylase B"/>
    <property type="match status" value="2"/>
</dbReference>
<evidence type="ECO:0000259" key="2">
    <source>
        <dbReference type="Pfam" id="PF13439"/>
    </source>
</evidence>
<dbReference type="RefSeq" id="WP_171345978.1">
    <property type="nucleotide sequence ID" value="NZ_VTYF01000008.1"/>
</dbReference>
<evidence type="ECO:0000313" key="4">
    <source>
        <dbReference type="Proteomes" id="UP000532247"/>
    </source>
</evidence>
<accession>A0A7Y4B3Z7</accession>
<dbReference type="GO" id="GO:0016757">
    <property type="term" value="F:glycosyltransferase activity"/>
    <property type="evidence" value="ECO:0007669"/>
    <property type="project" value="InterPro"/>
</dbReference>
<evidence type="ECO:0000259" key="1">
    <source>
        <dbReference type="Pfam" id="PF00534"/>
    </source>
</evidence>
<reference evidence="3 4" key="1">
    <citation type="submission" date="2019-09" db="EMBL/GenBank/DDBJ databases">
        <title>Draft genome sequencing and comparative genomics of hatchery-associated Vibrios.</title>
        <authorList>
            <person name="Kehlet-Delgado H."/>
            <person name="Mueller R.S."/>
        </authorList>
    </citation>
    <scope>NUCLEOTIDE SEQUENCE [LARGE SCALE GENOMIC DNA]</scope>
    <source>
        <strain evidence="3 4">081416A</strain>
    </source>
</reference>
<protein>
    <submittedName>
        <fullName evidence="3">Glycosyltransferase family 4 protein</fullName>
    </submittedName>
</protein>
<keyword evidence="3" id="KW-0808">Transferase</keyword>
<feature type="domain" description="Glycosyl transferase family 1" evidence="1">
    <location>
        <begin position="180"/>
        <end position="337"/>
    </location>
</feature>
<dbReference type="Pfam" id="PF13439">
    <property type="entry name" value="Glyco_transf_4"/>
    <property type="match status" value="1"/>
</dbReference>
<feature type="domain" description="Glycosyltransferase subfamily 4-like N-terminal" evidence="2">
    <location>
        <begin position="16"/>
        <end position="172"/>
    </location>
</feature>
<dbReference type="EMBL" id="VTYF01000008">
    <property type="protein sequence ID" value="NOI10280.1"/>
    <property type="molecule type" value="Genomic_DNA"/>
</dbReference>
<dbReference type="PANTHER" id="PTHR12526:SF630">
    <property type="entry name" value="GLYCOSYLTRANSFERASE"/>
    <property type="match status" value="1"/>
</dbReference>
<dbReference type="GO" id="GO:1901135">
    <property type="term" value="P:carbohydrate derivative metabolic process"/>
    <property type="evidence" value="ECO:0007669"/>
    <property type="project" value="UniProtKB-ARBA"/>
</dbReference>
<dbReference type="SUPFAM" id="SSF53756">
    <property type="entry name" value="UDP-Glycosyltransferase/glycogen phosphorylase"/>
    <property type="match status" value="1"/>
</dbReference>
<dbReference type="Pfam" id="PF00534">
    <property type="entry name" value="Glycos_transf_1"/>
    <property type="match status" value="1"/>
</dbReference>
<organism evidence="3 4">
    <name type="scientific">Vibrio alginolyticus</name>
    <dbReference type="NCBI Taxonomy" id="663"/>
    <lineage>
        <taxon>Bacteria</taxon>
        <taxon>Pseudomonadati</taxon>
        <taxon>Pseudomonadota</taxon>
        <taxon>Gammaproteobacteria</taxon>
        <taxon>Vibrionales</taxon>
        <taxon>Vibrionaceae</taxon>
        <taxon>Vibrio</taxon>
    </lineage>
</organism>
<comment type="caution">
    <text evidence="3">The sequence shown here is derived from an EMBL/GenBank/DDBJ whole genome shotgun (WGS) entry which is preliminary data.</text>
</comment>
<name>A0A7Y4B3Z7_VIBAL</name>
<dbReference type="InterPro" id="IPR001296">
    <property type="entry name" value="Glyco_trans_1"/>
</dbReference>
<proteinExistence type="predicted"/>
<dbReference type="InterPro" id="IPR028098">
    <property type="entry name" value="Glyco_trans_4-like_N"/>
</dbReference>
<dbReference type="CDD" id="cd03801">
    <property type="entry name" value="GT4_PimA-like"/>
    <property type="match status" value="1"/>
</dbReference>
<sequence>MKNKYNILYFSECNDMGGAEHSLYRLMKCGLEDGHKIYLASPMSGKLRELAIEIGVEHIVYEFPKLKNTGKIELIKNTLSFLTKFSTFCFRKNIDIVHSNTVRTRFYLYILGMIYKKVKTVAHVRDIQVNPHQDTLIEGIDYTIAISRAVYHSLNVKEKNNDRVKVIHNGVEDLKQNLHNSQLELPESKFKIGMVGRIESWKRQDLFVKSALNILEKRQDCDFYIVGDCIKKEHFLYKEEVIKLIGTNSHIHLVGHVDNPFDYMKMFDVIVCPSKDEPFGRVVIEAMALQKPIIGSNSGGITEIITTNVDKQLFSCGNSKELISRIDLFLDNQTLITEVGAQNYNNYKLNFSIENNFKKTIDVYNL</sequence>
<dbReference type="PANTHER" id="PTHR12526">
    <property type="entry name" value="GLYCOSYLTRANSFERASE"/>
    <property type="match status" value="1"/>
</dbReference>
<evidence type="ECO:0000313" key="3">
    <source>
        <dbReference type="EMBL" id="NOI10280.1"/>
    </source>
</evidence>
<gene>
    <name evidence="3" type="ORF">F0254_15580</name>
</gene>
<dbReference type="Proteomes" id="UP000532247">
    <property type="component" value="Unassembled WGS sequence"/>
</dbReference>